<gene>
    <name evidence="3" type="ORF">DFP95_105243</name>
</gene>
<reference evidence="3 4" key="1">
    <citation type="submission" date="2018-07" db="EMBL/GenBank/DDBJ databases">
        <title>Genomic Encyclopedia of Type Strains, Phase III (KMG-III): the genomes of soil and plant-associated and newly described type strains.</title>
        <authorList>
            <person name="Whitman W."/>
        </authorList>
    </citation>
    <scope>NUCLEOTIDE SEQUENCE [LARGE SCALE GENOMIC DNA]</scope>
    <source>
        <strain evidence="3 4">CECT 8236</strain>
    </source>
</reference>
<dbReference type="SUPFAM" id="SSF55383">
    <property type="entry name" value="Copper amine oxidase, domain N"/>
    <property type="match status" value="1"/>
</dbReference>
<keyword evidence="1" id="KW-0732">Signal</keyword>
<evidence type="ECO:0000256" key="1">
    <source>
        <dbReference type="SAM" id="SignalP"/>
    </source>
</evidence>
<dbReference type="Gene3D" id="3.30.457.10">
    <property type="entry name" value="Copper amine oxidase-like, N-terminal domain"/>
    <property type="match status" value="1"/>
</dbReference>
<feature type="signal peptide" evidence="1">
    <location>
        <begin position="1"/>
        <end position="26"/>
    </location>
</feature>
<protein>
    <submittedName>
        <fullName evidence="3">Copper amine oxidase-like protein</fullName>
    </submittedName>
</protein>
<feature type="domain" description="Copper amine oxidase-like N-terminal" evidence="2">
    <location>
        <begin position="50"/>
        <end position="149"/>
    </location>
</feature>
<dbReference type="InterPro" id="IPR036582">
    <property type="entry name" value="Mao_N_sf"/>
</dbReference>
<dbReference type="InterPro" id="IPR012854">
    <property type="entry name" value="Cu_amine_oxidase-like_N"/>
</dbReference>
<sequence length="375" mass="39915">MKRTLQSLTILSTLLAGTLAATAANAADDSSIFTGGSVKFKPDSPFITLGNKQIKVPTAPYSQNGTLMVPVRELAEGLHVASSWNSSNQSLKLTKGNQSILIKGNLITAGNKTSKLPLAIKNIKGKVFVPLRAITQAFGAKLSWDPKSKWATAKSSDAIGQSVAVQYSFANDAEGWAGGFADLPVKHEDTDFRLINKWTKLPTIGNQTSNGILLSGMNRSDDLFIYTAKKLTGKDGLKPNTTYRVKLSFQLATDEANDSMGVGGAPGASVYVKAGVLNFEPKANEVNESEGVPFYRMNLDKGNQSTDGKDMHLVGDAAKPAGSKEGFQFKEMQSDSVVKTGANGEAYLIIGTDSGYEGLSTLYISNVKAVFTPQS</sequence>
<evidence type="ECO:0000259" key="2">
    <source>
        <dbReference type="Pfam" id="PF07833"/>
    </source>
</evidence>
<comment type="caution">
    <text evidence="3">The sequence shown here is derived from an EMBL/GenBank/DDBJ whole genome shotgun (WGS) entry which is preliminary data.</text>
</comment>
<keyword evidence="4" id="KW-1185">Reference proteome</keyword>
<evidence type="ECO:0000313" key="4">
    <source>
        <dbReference type="Proteomes" id="UP000256869"/>
    </source>
</evidence>
<dbReference type="AlphaFoldDB" id="A0A3D9IJ47"/>
<accession>A0A3D9IJ47</accession>
<dbReference type="Pfam" id="PF07833">
    <property type="entry name" value="Cu_amine_oxidN1"/>
    <property type="match status" value="1"/>
</dbReference>
<feature type="chain" id="PRO_5017601470" evidence="1">
    <location>
        <begin position="27"/>
        <end position="375"/>
    </location>
</feature>
<proteinExistence type="predicted"/>
<evidence type="ECO:0000313" key="3">
    <source>
        <dbReference type="EMBL" id="RED61814.1"/>
    </source>
</evidence>
<organism evidence="3 4">
    <name type="scientific">Cohnella lupini</name>
    <dbReference type="NCBI Taxonomy" id="1294267"/>
    <lineage>
        <taxon>Bacteria</taxon>
        <taxon>Bacillati</taxon>
        <taxon>Bacillota</taxon>
        <taxon>Bacilli</taxon>
        <taxon>Bacillales</taxon>
        <taxon>Paenibacillaceae</taxon>
        <taxon>Cohnella</taxon>
    </lineage>
</organism>
<dbReference type="EMBL" id="QRDY01000005">
    <property type="protein sequence ID" value="RED61814.1"/>
    <property type="molecule type" value="Genomic_DNA"/>
</dbReference>
<dbReference type="Proteomes" id="UP000256869">
    <property type="component" value="Unassembled WGS sequence"/>
</dbReference>
<name>A0A3D9IJ47_9BACL</name>
<dbReference type="RefSeq" id="WP_181907369.1">
    <property type="nucleotide sequence ID" value="NZ_QRDY01000005.1"/>
</dbReference>